<dbReference type="InterPro" id="IPR003431">
    <property type="entry name" value="B-propeller_Phytase"/>
</dbReference>
<dbReference type="Gene3D" id="2.120.10.30">
    <property type="entry name" value="TolB, C-terminal domain"/>
    <property type="match status" value="1"/>
</dbReference>
<evidence type="ECO:0000259" key="1">
    <source>
        <dbReference type="PROSITE" id="PS51662"/>
    </source>
</evidence>
<sequence>MEGGGGAVGFLPDPQAPSLGLVLSAPRIGGLDLYDLDGVLKTRHTGERLSGLATAPNFELRGESLPLIFGAAADSQAVRGFAVVRDGAQVLDLPLGAIEPLDGVSGLCLMREGTGFVELVVLSTGAHAEIWRVRDAGEDQLSVERIRDFPLPAPARQCAAFDGDIYTASPAGGLARLTADGTLLADARYPAASLTIGEFNGTRLVLAADGNGETVDTFDAATLEAGISIDIVDGLSTPGVQSPGALAVTSADYGYTAYANGLLAVYDTDAGRLKVVSRDALTRAVVAAD</sequence>
<accession>Q0APH9</accession>
<dbReference type="PROSITE" id="PS51662">
    <property type="entry name" value="BP_PHYTASE"/>
    <property type="match status" value="1"/>
</dbReference>
<dbReference type="eggNOG" id="COG4247">
    <property type="taxonomic scope" value="Bacteria"/>
</dbReference>
<keyword evidence="3" id="KW-1185">Reference proteome</keyword>
<dbReference type="AlphaFoldDB" id="Q0APH9"/>
<evidence type="ECO:0000313" key="2">
    <source>
        <dbReference type="EMBL" id="ABI65808.1"/>
    </source>
</evidence>
<dbReference type="HOGENOM" id="CLU_962433_0_0_5"/>
<dbReference type="InterPro" id="IPR011042">
    <property type="entry name" value="6-blade_b-propeller_TolB-like"/>
</dbReference>
<proteinExistence type="predicted"/>
<dbReference type="GO" id="GO:0016158">
    <property type="term" value="F:inositol hexakisphosphate 3-phosphatase activity"/>
    <property type="evidence" value="ECO:0007669"/>
    <property type="project" value="InterPro"/>
</dbReference>
<gene>
    <name evidence="2" type="ordered locus">Mmar10_1516</name>
</gene>
<evidence type="ECO:0000313" key="3">
    <source>
        <dbReference type="Proteomes" id="UP000001964"/>
    </source>
</evidence>
<name>Q0APH9_MARMM</name>
<dbReference type="KEGG" id="mmr:Mmar10_1516"/>
<dbReference type="Proteomes" id="UP000001964">
    <property type="component" value="Chromosome"/>
</dbReference>
<dbReference type="EMBL" id="CP000449">
    <property type="protein sequence ID" value="ABI65808.1"/>
    <property type="molecule type" value="Genomic_DNA"/>
</dbReference>
<feature type="domain" description="BPP" evidence="1">
    <location>
        <begin position="1"/>
        <end position="285"/>
    </location>
</feature>
<reference evidence="2 3" key="1">
    <citation type="submission" date="2006-08" db="EMBL/GenBank/DDBJ databases">
        <title>Complete sequence of Maricaulis maris MCS10.</title>
        <authorList>
            <consortium name="US DOE Joint Genome Institute"/>
            <person name="Copeland A."/>
            <person name="Lucas S."/>
            <person name="Lapidus A."/>
            <person name="Barry K."/>
            <person name="Detter J.C."/>
            <person name="Glavina del Rio T."/>
            <person name="Hammon N."/>
            <person name="Israni S."/>
            <person name="Dalin E."/>
            <person name="Tice H."/>
            <person name="Pitluck S."/>
            <person name="Saunders E."/>
            <person name="Brettin T."/>
            <person name="Bruce D."/>
            <person name="Han C."/>
            <person name="Tapia R."/>
            <person name="Gilna P."/>
            <person name="Schmutz J."/>
            <person name="Larimer F."/>
            <person name="Land M."/>
            <person name="Hauser L."/>
            <person name="Kyrpides N."/>
            <person name="Mikhailova N."/>
            <person name="Viollier P."/>
            <person name="Stephens C."/>
            <person name="Richardson P."/>
        </authorList>
    </citation>
    <scope>NUCLEOTIDE SEQUENCE [LARGE SCALE GENOMIC DNA]</scope>
    <source>
        <strain evidence="2 3">MCS10</strain>
    </source>
</reference>
<dbReference type="SUPFAM" id="SSF50956">
    <property type="entry name" value="Thermostable phytase (3-phytase)"/>
    <property type="match status" value="1"/>
</dbReference>
<organism evidence="2 3">
    <name type="scientific">Maricaulis maris (strain MCS10)</name>
    <name type="common">Caulobacter maris</name>
    <dbReference type="NCBI Taxonomy" id="394221"/>
    <lineage>
        <taxon>Bacteria</taxon>
        <taxon>Pseudomonadati</taxon>
        <taxon>Pseudomonadota</taxon>
        <taxon>Alphaproteobacteria</taxon>
        <taxon>Maricaulales</taxon>
        <taxon>Maricaulaceae</taxon>
        <taxon>Maricaulis</taxon>
    </lineage>
</organism>
<protein>
    <recommendedName>
        <fullName evidence="1">BPP domain-containing protein</fullName>
    </recommendedName>
</protein>